<keyword evidence="3" id="KW-1185">Reference proteome</keyword>
<evidence type="ECO:0008006" key="4">
    <source>
        <dbReference type="Google" id="ProtNLM"/>
    </source>
</evidence>
<protein>
    <recommendedName>
        <fullName evidence="4">TniQ protein</fullName>
    </recommendedName>
</protein>
<dbReference type="RefSeq" id="WP_396946201.1">
    <property type="nucleotide sequence ID" value="NZ_JBIRXV010000001.1"/>
</dbReference>
<feature type="region of interest" description="Disordered" evidence="1">
    <location>
        <begin position="111"/>
        <end position="132"/>
    </location>
</feature>
<dbReference type="EMBL" id="JBIRXV010000001">
    <property type="protein sequence ID" value="MFI2318910.1"/>
    <property type="molecule type" value="Genomic_DNA"/>
</dbReference>
<evidence type="ECO:0000313" key="2">
    <source>
        <dbReference type="EMBL" id="MFI2318910.1"/>
    </source>
</evidence>
<dbReference type="Proteomes" id="UP001611450">
    <property type="component" value="Unassembled WGS sequence"/>
</dbReference>
<gene>
    <name evidence="2" type="ORF">ACH47G_00325</name>
</gene>
<comment type="caution">
    <text evidence="2">The sequence shown here is derived from an EMBL/GenBank/DDBJ whole genome shotgun (WGS) entry which is preliminary data.</text>
</comment>
<evidence type="ECO:0000256" key="1">
    <source>
        <dbReference type="SAM" id="MobiDB-lite"/>
    </source>
</evidence>
<evidence type="ECO:0000313" key="3">
    <source>
        <dbReference type="Proteomes" id="UP001611450"/>
    </source>
</evidence>
<name>A0ABW7W7W7_9NOCA</name>
<proteinExistence type="predicted"/>
<accession>A0ABW7W7W7</accession>
<organism evidence="2 3">
    <name type="scientific">Nocardia beijingensis</name>
    <dbReference type="NCBI Taxonomy" id="95162"/>
    <lineage>
        <taxon>Bacteria</taxon>
        <taxon>Bacillati</taxon>
        <taxon>Actinomycetota</taxon>
        <taxon>Actinomycetes</taxon>
        <taxon>Mycobacteriales</taxon>
        <taxon>Nocardiaceae</taxon>
        <taxon>Nocardia</taxon>
    </lineage>
</organism>
<sequence length="217" mass="24239">MWIGPWRPVPPGDCHCSAINDEITRWKLDCPQHGNQPVIPAHHVELMDPHRAATPAEVWRAVSAQADRALGTWHTRDVRPAFVGDRIVWICATFIRPHRRVRAVQHRHTHRRLEPDALPHPANHAPTDQGSGMTTNPVSFEPRVQPGDIAMLLRQADHSGASPIVAQDAILAALRQAGLLPQTDAAADERALAEFRARGGQLLRPIVRRYGRYSGWM</sequence>
<reference evidence="2 3" key="1">
    <citation type="submission" date="2024-10" db="EMBL/GenBank/DDBJ databases">
        <title>The Natural Products Discovery Center: Release of the First 8490 Sequenced Strains for Exploring Actinobacteria Biosynthetic Diversity.</title>
        <authorList>
            <person name="Kalkreuter E."/>
            <person name="Kautsar S.A."/>
            <person name="Yang D."/>
            <person name="Bader C.D."/>
            <person name="Teijaro C.N."/>
            <person name="Fluegel L."/>
            <person name="Davis C.M."/>
            <person name="Simpson J.R."/>
            <person name="Lauterbach L."/>
            <person name="Steele A.D."/>
            <person name="Gui C."/>
            <person name="Meng S."/>
            <person name="Li G."/>
            <person name="Viehrig K."/>
            <person name="Ye F."/>
            <person name="Su P."/>
            <person name="Kiefer A.F."/>
            <person name="Nichols A."/>
            <person name="Cepeda A.J."/>
            <person name="Yan W."/>
            <person name="Fan B."/>
            <person name="Jiang Y."/>
            <person name="Adhikari A."/>
            <person name="Zheng C.-J."/>
            <person name="Schuster L."/>
            <person name="Cowan T.M."/>
            <person name="Smanski M.J."/>
            <person name="Chevrette M.G."/>
            <person name="De Carvalho L.P.S."/>
            <person name="Shen B."/>
        </authorList>
    </citation>
    <scope>NUCLEOTIDE SEQUENCE [LARGE SCALE GENOMIC DNA]</scope>
    <source>
        <strain evidence="2 3">NPDC019626</strain>
    </source>
</reference>